<dbReference type="KEGG" id="bhl:Bache_0511"/>
<dbReference type="InterPro" id="IPR013249">
    <property type="entry name" value="RNA_pol_sigma70_r4_t2"/>
</dbReference>
<dbReference type="InterPro" id="IPR039425">
    <property type="entry name" value="RNA_pol_sigma-70-like"/>
</dbReference>
<dbReference type="GO" id="GO:0003677">
    <property type="term" value="F:DNA binding"/>
    <property type="evidence" value="ECO:0007669"/>
    <property type="project" value="InterPro"/>
</dbReference>
<dbReference type="Pfam" id="PF04542">
    <property type="entry name" value="Sigma70_r2"/>
    <property type="match status" value="1"/>
</dbReference>
<dbReference type="InterPro" id="IPR036388">
    <property type="entry name" value="WH-like_DNA-bd_sf"/>
</dbReference>
<dbReference type="STRING" id="693979.Bache_0511"/>
<sequence>MEKNVSITPEKLFLERLQQGDVEAFSCLFDQYHRLLYILAYRYLRSGREAEDAVQYTFMKIWEQRESLNFSNGTRSLLFTIMKNYVLNELRHQQVVQESHEDILHGVAGDDEGFLAALEQRETKEYLRRAIIALPLQKREICRLKIEAELSNQQIAEKMNISISTVKSHYMQAIKMLKKAMGKIL</sequence>
<dbReference type="InterPro" id="IPR014284">
    <property type="entry name" value="RNA_pol_sigma-70_dom"/>
</dbReference>
<keyword evidence="8" id="KW-1185">Reference proteome</keyword>
<evidence type="ECO:0000313" key="7">
    <source>
        <dbReference type="EMBL" id="ADV42536.1"/>
    </source>
</evidence>
<dbReference type="Pfam" id="PF08281">
    <property type="entry name" value="Sigma70_r4_2"/>
    <property type="match status" value="1"/>
</dbReference>
<dbReference type="InterPro" id="IPR007627">
    <property type="entry name" value="RNA_pol_sigma70_r2"/>
</dbReference>
<gene>
    <name evidence="7" type="ordered locus">Bache_0511</name>
</gene>
<keyword evidence="2" id="KW-0805">Transcription regulation</keyword>
<evidence type="ECO:0000313" key="8">
    <source>
        <dbReference type="Proteomes" id="UP000008630"/>
    </source>
</evidence>
<comment type="similarity">
    <text evidence="1">Belongs to the sigma-70 factor family. ECF subfamily.</text>
</comment>
<evidence type="ECO:0000259" key="6">
    <source>
        <dbReference type="Pfam" id="PF08281"/>
    </source>
</evidence>
<dbReference type="RefSeq" id="WP_013546152.1">
    <property type="nucleotide sequence ID" value="NC_014933.1"/>
</dbReference>
<dbReference type="GO" id="GO:0006352">
    <property type="term" value="P:DNA-templated transcription initiation"/>
    <property type="evidence" value="ECO:0007669"/>
    <property type="project" value="InterPro"/>
</dbReference>
<dbReference type="NCBIfam" id="TIGR02985">
    <property type="entry name" value="Sig70_bacteroi1"/>
    <property type="match status" value="1"/>
</dbReference>
<dbReference type="SUPFAM" id="SSF88659">
    <property type="entry name" value="Sigma3 and sigma4 domains of RNA polymerase sigma factors"/>
    <property type="match status" value="1"/>
</dbReference>
<dbReference type="OrthoDB" id="799938at2"/>
<dbReference type="eggNOG" id="COG1595">
    <property type="taxonomic scope" value="Bacteria"/>
</dbReference>
<keyword evidence="4" id="KW-0804">Transcription</keyword>
<dbReference type="PANTHER" id="PTHR43133">
    <property type="entry name" value="RNA POLYMERASE ECF-TYPE SIGMA FACTO"/>
    <property type="match status" value="1"/>
</dbReference>
<evidence type="ECO:0000256" key="2">
    <source>
        <dbReference type="ARBA" id="ARBA00023015"/>
    </source>
</evidence>
<dbReference type="GO" id="GO:0016987">
    <property type="term" value="F:sigma factor activity"/>
    <property type="evidence" value="ECO:0007669"/>
    <property type="project" value="UniProtKB-KW"/>
</dbReference>
<dbReference type="PANTHER" id="PTHR43133:SF46">
    <property type="entry name" value="RNA POLYMERASE SIGMA-70 FACTOR ECF SUBFAMILY"/>
    <property type="match status" value="1"/>
</dbReference>
<dbReference type="Gene3D" id="1.10.1740.10">
    <property type="match status" value="1"/>
</dbReference>
<feature type="domain" description="RNA polymerase sigma-70 region 2" evidence="5">
    <location>
        <begin position="28"/>
        <end position="94"/>
    </location>
</feature>
<evidence type="ECO:0000256" key="4">
    <source>
        <dbReference type="ARBA" id="ARBA00023163"/>
    </source>
</evidence>
<dbReference type="PATRIC" id="fig|693979.3.peg.551"/>
<dbReference type="Proteomes" id="UP000008630">
    <property type="component" value="Chromosome"/>
</dbReference>
<dbReference type="InterPro" id="IPR013325">
    <property type="entry name" value="RNA_pol_sigma_r2"/>
</dbReference>
<evidence type="ECO:0000256" key="3">
    <source>
        <dbReference type="ARBA" id="ARBA00023082"/>
    </source>
</evidence>
<evidence type="ECO:0000256" key="1">
    <source>
        <dbReference type="ARBA" id="ARBA00010641"/>
    </source>
</evidence>
<dbReference type="SUPFAM" id="SSF88946">
    <property type="entry name" value="Sigma2 domain of RNA polymerase sigma factors"/>
    <property type="match status" value="1"/>
</dbReference>
<name>E6SW11_BACT6</name>
<dbReference type="InterPro" id="IPR013324">
    <property type="entry name" value="RNA_pol_sigma_r3/r4-like"/>
</dbReference>
<keyword evidence="3" id="KW-0731">Sigma factor</keyword>
<reference key="1">
    <citation type="submission" date="2010-11" db="EMBL/GenBank/DDBJ databases">
        <title>The complete genome of Bacteroides helcogenes P 36-108.</title>
        <authorList>
            <consortium name="US DOE Joint Genome Institute (JGI-PGF)"/>
            <person name="Lucas S."/>
            <person name="Copeland A."/>
            <person name="Lapidus A."/>
            <person name="Bruce D."/>
            <person name="Goodwin L."/>
            <person name="Pitluck S."/>
            <person name="Kyrpides N."/>
            <person name="Mavromatis K."/>
            <person name="Ivanova N."/>
            <person name="Zeytun A."/>
            <person name="Brettin T."/>
            <person name="Detter J.C."/>
            <person name="Tapia R."/>
            <person name="Han C."/>
            <person name="Land M."/>
            <person name="Hauser L."/>
            <person name="Markowitz V."/>
            <person name="Cheng J.-F."/>
            <person name="Hugenholtz P."/>
            <person name="Woyke T."/>
            <person name="Wu D."/>
            <person name="Gronow S."/>
            <person name="Wellnitz S."/>
            <person name="Brambilla E."/>
            <person name="Klenk H.-P."/>
            <person name="Eisen J.A."/>
        </authorList>
    </citation>
    <scope>NUCLEOTIDE SEQUENCE</scope>
    <source>
        <strain>P 36-108</strain>
    </source>
</reference>
<proteinExistence type="inferred from homology"/>
<evidence type="ECO:0000259" key="5">
    <source>
        <dbReference type="Pfam" id="PF04542"/>
    </source>
</evidence>
<protein>
    <submittedName>
        <fullName evidence="7">RNA polymerase, sigma-24 subunit, ECF subfamily</fullName>
    </submittedName>
</protein>
<dbReference type="EMBL" id="CP002352">
    <property type="protein sequence ID" value="ADV42536.1"/>
    <property type="molecule type" value="Genomic_DNA"/>
</dbReference>
<dbReference type="Gene3D" id="1.10.10.10">
    <property type="entry name" value="Winged helix-like DNA-binding domain superfamily/Winged helix DNA-binding domain"/>
    <property type="match status" value="1"/>
</dbReference>
<dbReference type="AlphaFoldDB" id="E6SW11"/>
<organism evidence="7 8">
    <name type="scientific">Bacteroides helcogenes (strain ATCC 35417 / DSM 20613 / JCM 6297 / CCUG 15421 / P 36-108)</name>
    <dbReference type="NCBI Taxonomy" id="693979"/>
    <lineage>
        <taxon>Bacteria</taxon>
        <taxon>Pseudomonadati</taxon>
        <taxon>Bacteroidota</taxon>
        <taxon>Bacteroidia</taxon>
        <taxon>Bacteroidales</taxon>
        <taxon>Bacteroidaceae</taxon>
        <taxon>Bacteroides</taxon>
    </lineage>
</organism>
<feature type="domain" description="RNA polymerase sigma factor 70 region 4 type 2" evidence="6">
    <location>
        <begin position="125"/>
        <end position="177"/>
    </location>
</feature>
<accession>E6SW11</accession>
<dbReference type="NCBIfam" id="TIGR02937">
    <property type="entry name" value="sigma70-ECF"/>
    <property type="match status" value="1"/>
</dbReference>
<dbReference type="HOGENOM" id="CLU_047691_4_2_10"/>
<dbReference type="InterPro" id="IPR014327">
    <property type="entry name" value="RNA_pol_sigma70_bacteroid"/>
</dbReference>
<reference evidence="7 8" key="2">
    <citation type="journal article" date="2011" name="Stand. Genomic Sci.">
        <title>Complete genome sequence of Bacteroides helcogenes type strain (P 36-108).</title>
        <authorList>
            <person name="Pati A."/>
            <person name="Gronow S."/>
            <person name="Zeytun A."/>
            <person name="Lapidus A."/>
            <person name="Nolan M."/>
            <person name="Hammon N."/>
            <person name="Deshpande S."/>
            <person name="Cheng J.F."/>
            <person name="Tapia R."/>
            <person name="Han C."/>
            <person name="Goodwin L."/>
            <person name="Pitluck S."/>
            <person name="Liolios K."/>
            <person name="Pagani I."/>
            <person name="Ivanova N."/>
            <person name="Mavromatis K."/>
            <person name="Chen A."/>
            <person name="Palaniappan K."/>
            <person name="Land M."/>
            <person name="Hauser L."/>
            <person name="Chang Y.J."/>
            <person name="Jeffries C.D."/>
            <person name="Detter J.C."/>
            <person name="Brambilla E."/>
            <person name="Rohde M."/>
            <person name="Goker M."/>
            <person name="Woyke T."/>
            <person name="Bristow J."/>
            <person name="Eisen J.A."/>
            <person name="Markowitz V."/>
            <person name="Hugenholtz P."/>
            <person name="Kyrpides N.C."/>
            <person name="Klenk H.P."/>
            <person name="Lucas S."/>
        </authorList>
    </citation>
    <scope>NUCLEOTIDE SEQUENCE [LARGE SCALE GENOMIC DNA]</scope>
    <source>
        <strain evidence="8">ATCC 35417 / DSM 20613 / JCM 6297 / CCUG 15421 / P 36-108</strain>
    </source>
</reference>